<protein>
    <submittedName>
        <fullName evidence="1">Uncharacterized protein</fullName>
    </submittedName>
</protein>
<name>A0A413IDP4_9BACT</name>
<dbReference type="RefSeq" id="WP_118103496.1">
    <property type="nucleotide sequence ID" value="NZ_QRYI01000007.1"/>
</dbReference>
<dbReference type="AlphaFoldDB" id="A0A413IDP4"/>
<evidence type="ECO:0000313" key="1">
    <source>
        <dbReference type="EMBL" id="RGY07777.1"/>
    </source>
</evidence>
<gene>
    <name evidence="1" type="ORF">DXA53_06630</name>
</gene>
<organism evidence="1 2">
    <name type="scientific">Odoribacter splanchnicus</name>
    <dbReference type="NCBI Taxonomy" id="28118"/>
    <lineage>
        <taxon>Bacteria</taxon>
        <taxon>Pseudomonadati</taxon>
        <taxon>Bacteroidota</taxon>
        <taxon>Bacteroidia</taxon>
        <taxon>Bacteroidales</taxon>
        <taxon>Odoribacteraceae</taxon>
        <taxon>Odoribacter</taxon>
    </lineage>
</organism>
<sequence length="353" mass="41505">MKKIGLYMLLACLLLACQKEDGITPGTGFENLYTIQDDPNDSIQHKRYELYTTYGVPVFFNDTIGKVFVKTDVNGDSVFRYETLDLNWAFSGTNSGSVTYQVTRLTDPGLMMKSLRFAEIFLKNSQQALYPYALWLTEKCYQLSSAGVEQKEIISRYRNLMFSWINQINEEDMLEKAAGYRNEIVKLKVQNYSDELNAFNNMLDESLYDKNWGKFYPDERIPYWRNSASLQIWFPWPLVEEWEQDSSYRKEMMTYGNVTNPNWPEGVWTDEEFDNYALYCRGLVGALGFVSYDPGYGNRFTPRNTDVDLELYLEEMMKYPRKQFLERWESSPLVIKKYEILYAIIRDELGVEL</sequence>
<proteinExistence type="predicted"/>
<dbReference type="Proteomes" id="UP000284434">
    <property type="component" value="Unassembled WGS sequence"/>
</dbReference>
<dbReference type="EMBL" id="QSCO01000007">
    <property type="protein sequence ID" value="RGY07777.1"/>
    <property type="molecule type" value="Genomic_DNA"/>
</dbReference>
<dbReference type="PROSITE" id="PS51257">
    <property type="entry name" value="PROKAR_LIPOPROTEIN"/>
    <property type="match status" value="1"/>
</dbReference>
<evidence type="ECO:0000313" key="2">
    <source>
        <dbReference type="Proteomes" id="UP000284434"/>
    </source>
</evidence>
<reference evidence="1 2" key="1">
    <citation type="submission" date="2018-08" db="EMBL/GenBank/DDBJ databases">
        <title>A genome reference for cultivated species of the human gut microbiota.</title>
        <authorList>
            <person name="Zou Y."/>
            <person name="Xue W."/>
            <person name="Luo G."/>
        </authorList>
    </citation>
    <scope>NUCLEOTIDE SEQUENCE [LARGE SCALE GENOMIC DNA]</scope>
    <source>
        <strain evidence="1 2">OF03-11</strain>
    </source>
</reference>
<comment type="caution">
    <text evidence="1">The sequence shown here is derived from an EMBL/GenBank/DDBJ whole genome shotgun (WGS) entry which is preliminary data.</text>
</comment>
<accession>A0A413IDP4</accession>